<feature type="region of interest" description="Disordered" evidence="1">
    <location>
        <begin position="29"/>
        <end position="56"/>
    </location>
</feature>
<dbReference type="Proteomes" id="UP000037035">
    <property type="component" value="Unassembled WGS sequence"/>
</dbReference>
<dbReference type="EMBL" id="LAVV01010741">
    <property type="protein sequence ID" value="KNZ48638.1"/>
    <property type="molecule type" value="Genomic_DNA"/>
</dbReference>
<organism evidence="2 3">
    <name type="scientific">Puccinia sorghi</name>
    <dbReference type="NCBI Taxonomy" id="27349"/>
    <lineage>
        <taxon>Eukaryota</taxon>
        <taxon>Fungi</taxon>
        <taxon>Dikarya</taxon>
        <taxon>Basidiomycota</taxon>
        <taxon>Pucciniomycotina</taxon>
        <taxon>Pucciniomycetes</taxon>
        <taxon>Pucciniales</taxon>
        <taxon>Pucciniaceae</taxon>
        <taxon>Puccinia</taxon>
    </lineage>
</organism>
<protein>
    <submittedName>
        <fullName evidence="2">Uncharacterized protein</fullName>
    </submittedName>
</protein>
<evidence type="ECO:0000256" key="1">
    <source>
        <dbReference type="SAM" id="MobiDB-lite"/>
    </source>
</evidence>
<keyword evidence="3" id="KW-1185">Reference proteome</keyword>
<dbReference type="AlphaFoldDB" id="A0A0L6UJE2"/>
<evidence type="ECO:0000313" key="3">
    <source>
        <dbReference type="Proteomes" id="UP000037035"/>
    </source>
</evidence>
<gene>
    <name evidence="2" type="ORF">VP01_551g4</name>
</gene>
<accession>A0A0L6UJE2</accession>
<reference evidence="2 3" key="1">
    <citation type="submission" date="2015-08" db="EMBL/GenBank/DDBJ databases">
        <title>Next Generation Sequencing and Analysis of the Genome of Puccinia sorghi L Schw, the Causal Agent of Maize Common Rust.</title>
        <authorList>
            <person name="Rochi L."/>
            <person name="Burguener G."/>
            <person name="Darino M."/>
            <person name="Turjanski A."/>
            <person name="Kreff E."/>
            <person name="Dieguez M.J."/>
            <person name="Sacco F."/>
        </authorList>
    </citation>
    <scope>NUCLEOTIDE SEQUENCE [LARGE SCALE GENOMIC DNA]</scope>
    <source>
        <strain evidence="2 3">RO10H11247</strain>
    </source>
</reference>
<evidence type="ECO:0000313" key="2">
    <source>
        <dbReference type="EMBL" id="KNZ48638.1"/>
    </source>
</evidence>
<dbReference type="OrthoDB" id="2507298at2759"/>
<name>A0A0L6UJE2_9BASI</name>
<dbReference type="VEuPathDB" id="FungiDB:VP01_551g4"/>
<comment type="caution">
    <text evidence="2">The sequence shown here is derived from an EMBL/GenBank/DDBJ whole genome shotgun (WGS) entry which is preliminary data.</text>
</comment>
<proteinExistence type="predicted"/>
<sequence>MRQDNLTLTMPNPSDTIKQAAKEDLLAAHAAHQQAMKDTSAKQKSAAGEDEEDYLDDEELDVPNLTNVKCDRHLPVHIDPANPHWYILITLEACQEWGRALVSLYFSFNSCVKHVSLIFWRTTKTRHQARLNVNSPLSSPPNETHLKGHIDFLGIRNKEDTLSKLIANGFNSHKVFKSPGLLCSELRELGLNLGVVTVLFDNVGK</sequence>